<dbReference type="AlphaFoldDB" id="A0A1L0B1Z9"/>
<dbReference type="SUPFAM" id="SSF52266">
    <property type="entry name" value="SGNH hydrolase"/>
    <property type="match status" value="1"/>
</dbReference>
<dbReference type="InterPro" id="IPR045136">
    <property type="entry name" value="Iah1-like"/>
</dbReference>
<dbReference type="OrthoDB" id="671439at2759"/>
<dbReference type="GO" id="GO:0016788">
    <property type="term" value="F:hydrolase activity, acting on ester bonds"/>
    <property type="evidence" value="ECO:0007669"/>
    <property type="project" value="EnsemblFungi"/>
</dbReference>
<dbReference type="VEuPathDB" id="FungiDB:HGUI_02052"/>
<dbReference type="GO" id="GO:0006083">
    <property type="term" value="P:acetate metabolic process"/>
    <property type="evidence" value="ECO:0007669"/>
    <property type="project" value="EnsemblFungi"/>
</dbReference>
<gene>
    <name evidence="1" type="ORF">HGUI_02052</name>
</gene>
<proteinExistence type="predicted"/>
<dbReference type="InterPro" id="IPR036514">
    <property type="entry name" value="SGNH_hydro_sf"/>
</dbReference>
<dbReference type="Proteomes" id="UP000183365">
    <property type="component" value="Unassembled WGS sequence"/>
</dbReference>
<dbReference type="EMBL" id="FQNF01000032">
    <property type="protein sequence ID" value="SGZ39852.1"/>
    <property type="molecule type" value="Genomic_DNA"/>
</dbReference>
<evidence type="ECO:0000313" key="2">
    <source>
        <dbReference type="Proteomes" id="UP000183365"/>
    </source>
</evidence>
<accession>A0A1L0B1Z9</accession>
<dbReference type="CDD" id="cd01838">
    <property type="entry name" value="Isoamyl_acetate_hydrolase_like"/>
    <property type="match status" value="1"/>
</dbReference>
<evidence type="ECO:0000313" key="1">
    <source>
        <dbReference type="EMBL" id="SGZ39852.1"/>
    </source>
</evidence>
<dbReference type="Gene3D" id="3.40.50.1110">
    <property type="entry name" value="SGNH hydrolase"/>
    <property type="match status" value="1"/>
</dbReference>
<dbReference type="PANTHER" id="PTHR14209:SF19">
    <property type="entry name" value="ISOAMYL ACETATE-HYDROLYZING ESTERASE 1 HOMOLOG"/>
    <property type="match status" value="1"/>
</dbReference>
<organism evidence="1 2">
    <name type="scientific">Hanseniaspora guilliermondii</name>
    <dbReference type="NCBI Taxonomy" id="56406"/>
    <lineage>
        <taxon>Eukaryota</taxon>
        <taxon>Fungi</taxon>
        <taxon>Dikarya</taxon>
        <taxon>Ascomycota</taxon>
        <taxon>Saccharomycotina</taxon>
        <taxon>Saccharomycetes</taxon>
        <taxon>Saccharomycodales</taxon>
        <taxon>Saccharomycodaceae</taxon>
        <taxon>Hanseniaspora</taxon>
    </lineage>
</organism>
<name>A0A1L0B1Z9_9ASCO</name>
<protein>
    <submittedName>
        <fullName evidence="1">Related to Isoamyl acetate-hydrolyzing esterase</fullName>
    </submittedName>
</protein>
<dbReference type="InterPro" id="IPR001087">
    <property type="entry name" value="GDSL"/>
</dbReference>
<dbReference type="Pfam" id="PF00657">
    <property type="entry name" value="Lipase_GDSL"/>
    <property type="match status" value="1"/>
</dbReference>
<keyword evidence="2" id="KW-1185">Reference proteome</keyword>
<reference evidence="2" key="1">
    <citation type="submission" date="2016-11" db="EMBL/GenBank/DDBJ databases">
        <authorList>
            <person name="Guldener U."/>
        </authorList>
    </citation>
    <scope>NUCLEOTIDE SEQUENCE [LARGE SCALE GENOMIC DNA]</scope>
</reference>
<dbReference type="PANTHER" id="PTHR14209">
    <property type="entry name" value="ISOAMYL ACETATE-HYDROLYZING ESTERASE 1"/>
    <property type="match status" value="1"/>
</dbReference>
<sequence>MEKQSLVLDQFMLFGDSITEFAYNSNFQKSQGNELYQEGKVNPMHQQFTMGAALTNLYVRRLDIVQKGFSGYNSRWALKILPELLKIYTNVKMAYIFFGSNDSCMGEIQHVPIEEYKENTIKLIDMFKHHGVEKIILITPALFNEELWKKIQEAEVNKGYTRSNKDFARYAEVLEEIGLEKQLPVVNLNKAFTKYADEKLHGKWQDLLCDGLHFSGHGYFVFYNELVNTINNVYPEMSTNQLEYNLPNWRNVNKDGSNLKF</sequence>